<accession>A0A8E2AMI7</accession>
<organism evidence="1 2">
    <name type="scientific">Obba rivulosa</name>
    <dbReference type="NCBI Taxonomy" id="1052685"/>
    <lineage>
        <taxon>Eukaryota</taxon>
        <taxon>Fungi</taxon>
        <taxon>Dikarya</taxon>
        <taxon>Basidiomycota</taxon>
        <taxon>Agaricomycotina</taxon>
        <taxon>Agaricomycetes</taxon>
        <taxon>Polyporales</taxon>
        <taxon>Gelatoporiaceae</taxon>
        <taxon>Obba</taxon>
    </lineage>
</organism>
<keyword evidence="2" id="KW-1185">Reference proteome</keyword>
<reference evidence="1 2" key="1">
    <citation type="submission" date="2016-07" db="EMBL/GenBank/DDBJ databases">
        <title>Draft genome of the white-rot fungus Obba rivulosa 3A-2.</title>
        <authorList>
            <consortium name="DOE Joint Genome Institute"/>
            <person name="Miettinen O."/>
            <person name="Riley R."/>
            <person name="Acob R."/>
            <person name="Barry K."/>
            <person name="Cullen D."/>
            <person name="De Vries R."/>
            <person name="Hainaut M."/>
            <person name="Hatakka A."/>
            <person name="Henrissat B."/>
            <person name="Hilden K."/>
            <person name="Kuo R."/>
            <person name="Labutti K."/>
            <person name="Lipzen A."/>
            <person name="Makela M.R."/>
            <person name="Sandor L."/>
            <person name="Spatafora J.W."/>
            <person name="Grigoriev I.V."/>
            <person name="Hibbett D.S."/>
        </authorList>
    </citation>
    <scope>NUCLEOTIDE SEQUENCE [LARGE SCALE GENOMIC DNA]</scope>
    <source>
        <strain evidence="1 2">3A-2</strain>
    </source>
</reference>
<dbReference type="AlphaFoldDB" id="A0A8E2AMI7"/>
<protein>
    <submittedName>
        <fullName evidence="1">Uncharacterized protein</fullName>
    </submittedName>
</protein>
<dbReference type="EMBL" id="KV722617">
    <property type="protein sequence ID" value="OCH84980.1"/>
    <property type="molecule type" value="Genomic_DNA"/>
</dbReference>
<gene>
    <name evidence="1" type="ORF">OBBRIDRAFT_348041</name>
</gene>
<evidence type="ECO:0000313" key="1">
    <source>
        <dbReference type="EMBL" id="OCH84980.1"/>
    </source>
</evidence>
<dbReference type="Proteomes" id="UP000250043">
    <property type="component" value="Unassembled WGS sequence"/>
</dbReference>
<proteinExistence type="predicted"/>
<sequence>MQVAEALPPFRDVAIFVPCNSLARWTIQRLTSSVVVEQRLWRDYRGWYDECLDEVGQYGEADDLEFGDH</sequence>
<name>A0A8E2AMI7_9APHY</name>
<evidence type="ECO:0000313" key="2">
    <source>
        <dbReference type="Proteomes" id="UP000250043"/>
    </source>
</evidence>